<dbReference type="SUPFAM" id="SSF53328">
    <property type="entry name" value="Formyltransferase"/>
    <property type="match status" value="1"/>
</dbReference>
<evidence type="ECO:0000256" key="2">
    <source>
        <dbReference type="ARBA" id="ARBA00012261"/>
    </source>
</evidence>
<dbReference type="CDD" id="cd08704">
    <property type="entry name" value="Met_tRNA_FMT_C"/>
    <property type="match status" value="1"/>
</dbReference>
<evidence type="ECO:0000256" key="4">
    <source>
        <dbReference type="ARBA" id="ARBA00022917"/>
    </source>
</evidence>
<evidence type="ECO:0000313" key="8">
    <source>
        <dbReference type="EMBL" id="MBK1834228.1"/>
    </source>
</evidence>
<dbReference type="PANTHER" id="PTHR11138:SF5">
    <property type="entry name" value="METHIONYL-TRNA FORMYLTRANSFERASE, MITOCHONDRIAL"/>
    <property type="match status" value="1"/>
</dbReference>
<evidence type="ECO:0000313" key="9">
    <source>
        <dbReference type="Proteomes" id="UP000604083"/>
    </source>
</evidence>
<dbReference type="NCBIfam" id="TIGR00460">
    <property type="entry name" value="fmt"/>
    <property type="match status" value="1"/>
</dbReference>
<comment type="catalytic activity">
    <reaction evidence="5">
        <text>L-methionyl-tRNA(fMet) + (6R)-10-formyltetrahydrofolate = N-formyl-L-methionyl-tRNA(fMet) + (6S)-5,6,7,8-tetrahydrofolate + H(+)</text>
        <dbReference type="Rhea" id="RHEA:24380"/>
        <dbReference type="Rhea" id="RHEA-COMP:9952"/>
        <dbReference type="Rhea" id="RHEA-COMP:9953"/>
        <dbReference type="ChEBI" id="CHEBI:15378"/>
        <dbReference type="ChEBI" id="CHEBI:57453"/>
        <dbReference type="ChEBI" id="CHEBI:78530"/>
        <dbReference type="ChEBI" id="CHEBI:78844"/>
        <dbReference type="ChEBI" id="CHEBI:195366"/>
        <dbReference type="EC" id="2.1.2.9"/>
    </reaction>
</comment>
<sequence>MRIVFLGTGEIALPAFRALLESDHEVVALVTQPDKAVGRSSKLQPPAIKVIAQEADIPVLQPEKVRAPEALAELAALEAEVMVVMAYGQILPQKLIDLPRKAIINLHASLLPEYRGASCIQAAIQNGDAETGWTVMHVVKALDAGDIIATHPTAIGRQETASELHDRLAEQGPEALLSALEALQNDTATRTPQNESATSYAPKLEREDGRLDWSQGAEELERLIRAYHTWPGTFTTYRDGRGKSRRLKVFPPTEVLDAGGTPGEVLAHPDGLQIACGEGSLLLSQVQPEGSRRMSATDFGRGVSLECLGEER</sequence>
<evidence type="ECO:0000256" key="1">
    <source>
        <dbReference type="ARBA" id="ARBA00010699"/>
    </source>
</evidence>
<evidence type="ECO:0000259" key="6">
    <source>
        <dbReference type="Pfam" id="PF00551"/>
    </source>
</evidence>
<comment type="similarity">
    <text evidence="1 5">Belongs to the Fmt family.</text>
</comment>
<dbReference type="GO" id="GO:0004479">
    <property type="term" value="F:methionyl-tRNA formyltransferase activity"/>
    <property type="evidence" value="ECO:0007669"/>
    <property type="project" value="UniProtKB-UniRule"/>
</dbReference>
<feature type="domain" description="Formyl transferase C-terminal" evidence="7">
    <location>
        <begin position="203"/>
        <end position="302"/>
    </location>
</feature>
<keyword evidence="4 5" id="KW-0648">Protein biosynthesis</keyword>
<dbReference type="InterPro" id="IPR005794">
    <property type="entry name" value="Fmt"/>
</dbReference>
<evidence type="ECO:0000259" key="7">
    <source>
        <dbReference type="Pfam" id="PF02911"/>
    </source>
</evidence>
<dbReference type="RefSeq" id="WP_200391664.1">
    <property type="nucleotide sequence ID" value="NZ_JAENIO010000020.1"/>
</dbReference>
<feature type="binding site" evidence="5">
    <location>
        <begin position="109"/>
        <end position="112"/>
    </location>
    <ligand>
        <name>(6S)-5,6,7,8-tetrahydrofolate</name>
        <dbReference type="ChEBI" id="CHEBI:57453"/>
    </ligand>
</feature>
<dbReference type="CDD" id="cd08646">
    <property type="entry name" value="FMT_core_Met-tRNA-FMT_N"/>
    <property type="match status" value="1"/>
</dbReference>
<dbReference type="HAMAP" id="MF_00182">
    <property type="entry name" value="Formyl_trans"/>
    <property type="match status" value="1"/>
</dbReference>
<reference evidence="8" key="1">
    <citation type="submission" date="2021-01" db="EMBL/GenBank/DDBJ databases">
        <title>Modified the classification status of verrucomicrobia.</title>
        <authorList>
            <person name="Feng X."/>
        </authorList>
    </citation>
    <scope>NUCLEOTIDE SEQUENCE</scope>
    <source>
        <strain evidence="8">KCTC 12986</strain>
    </source>
</reference>
<comment type="function">
    <text evidence="5">Attaches a formyl group to the free amino group of methionyl-tRNA(fMet). The formyl group appears to play a dual role in the initiator identity of N-formylmethionyl-tRNA by promoting its recognition by IF2 and preventing the misappropriation of this tRNA by the elongation apparatus.</text>
</comment>
<accession>A0A934VHQ5</accession>
<dbReference type="InterPro" id="IPR041711">
    <property type="entry name" value="Met-tRNA-FMT_N"/>
</dbReference>
<name>A0A934VHQ5_9BACT</name>
<protein>
    <recommendedName>
        <fullName evidence="2 5">Methionyl-tRNA formyltransferase</fullName>
        <ecNumber evidence="2 5">2.1.2.9</ecNumber>
    </recommendedName>
</protein>
<keyword evidence="9" id="KW-1185">Reference proteome</keyword>
<dbReference type="InterPro" id="IPR005793">
    <property type="entry name" value="Formyl_trans_C"/>
</dbReference>
<feature type="domain" description="Formyl transferase N-terminal" evidence="6">
    <location>
        <begin position="1"/>
        <end position="180"/>
    </location>
</feature>
<evidence type="ECO:0000256" key="3">
    <source>
        <dbReference type="ARBA" id="ARBA00022679"/>
    </source>
</evidence>
<dbReference type="InterPro" id="IPR002376">
    <property type="entry name" value="Formyl_transf_N"/>
</dbReference>
<dbReference type="InterPro" id="IPR011034">
    <property type="entry name" value="Formyl_transferase-like_C_sf"/>
</dbReference>
<dbReference type="AlphaFoldDB" id="A0A934VHQ5"/>
<keyword evidence="3 5" id="KW-0808">Transferase</keyword>
<dbReference type="Pfam" id="PF02911">
    <property type="entry name" value="Formyl_trans_C"/>
    <property type="match status" value="1"/>
</dbReference>
<dbReference type="InterPro" id="IPR036477">
    <property type="entry name" value="Formyl_transf_N_sf"/>
</dbReference>
<gene>
    <name evidence="5" type="primary">fmt</name>
    <name evidence="8" type="ORF">JIN78_09160</name>
</gene>
<dbReference type="PANTHER" id="PTHR11138">
    <property type="entry name" value="METHIONYL-TRNA FORMYLTRANSFERASE"/>
    <property type="match status" value="1"/>
</dbReference>
<organism evidence="8 9">
    <name type="scientific">Roseibacillus ishigakijimensis</name>
    <dbReference type="NCBI Taxonomy" id="454146"/>
    <lineage>
        <taxon>Bacteria</taxon>
        <taxon>Pseudomonadati</taxon>
        <taxon>Verrucomicrobiota</taxon>
        <taxon>Verrucomicrobiia</taxon>
        <taxon>Verrucomicrobiales</taxon>
        <taxon>Verrucomicrobiaceae</taxon>
        <taxon>Roseibacillus</taxon>
    </lineage>
</organism>
<evidence type="ECO:0000256" key="5">
    <source>
        <dbReference type="HAMAP-Rule" id="MF_00182"/>
    </source>
</evidence>
<dbReference type="GO" id="GO:0005829">
    <property type="term" value="C:cytosol"/>
    <property type="evidence" value="ECO:0007669"/>
    <property type="project" value="TreeGrafter"/>
</dbReference>
<dbReference type="SUPFAM" id="SSF50486">
    <property type="entry name" value="FMT C-terminal domain-like"/>
    <property type="match status" value="1"/>
</dbReference>
<dbReference type="EMBL" id="JAENIO010000020">
    <property type="protein sequence ID" value="MBK1834228.1"/>
    <property type="molecule type" value="Genomic_DNA"/>
</dbReference>
<comment type="caution">
    <text evidence="8">The sequence shown here is derived from an EMBL/GenBank/DDBJ whole genome shotgun (WGS) entry which is preliminary data.</text>
</comment>
<dbReference type="Pfam" id="PF00551">
    <property type="entry name" value="Formyl_trans_N"/>
    <property type="match status" value="1"/>
</dbReference>
<proteinExistence type="inferred from homology"/>
<dbReference type="EC" id="2.1.2.9" evidence="2 5"/>
<dbReference type="InterPro" id="IPR044135">
    <property type="entry name" value="Met-tRNA-FMT_C"/>
</dbReference>
<dbReference type="Proteomes" id="UP000604083">
    <property type="component" value="Unassembled WGS sequence"/>
</dbReference>
<dbReference type="Gene3D" id="3.40.50.12230">
    <property type="match status" value="1"/>
</dbReference>